<dbReference type="PANTHER" id="PTHR24148:SF64">
    <property type="entry name" value="HETEROKARYON INCOMPATIBILITY DOMAIN-CONTAINING PROTEIN"/>
    <property type="match status" value="1"/>
</dbReference>
<protein>
    <submittedName>
        <fullName evidence="1">Uncharacterized protein</fullName>
    </submittedName>
</protein>
<dbReference type="Proteomes" id="UP000800092">
    <property type="component" value="Unassembled WGS sequence"/>
</dbReference>
<dbReference type="EMBL" id="ML991933">
    <property type="protein sequence ID" value="KAF2228474.1"/>
    <property type="molecule type" value="Genomic_DNA"/>
</dbReference>
<gene>
    <name evidence="1" type="ORF">EV356DRAFT_457751</name>
</gene>
<dbReference type="OrthoDB" id="2157530at2759"/>
<evidence type="ECO:0000313" key="2">
    <source>
        <dbReference type="Proteomes" id="UP000800092"/>
    </source>
</evidence>
<accession>A0A6A6GRT5</accession>
<reference evidence="1" key="1">
    <citation type="journal article" date="2020" name="Stud. Mycol.">
        <title>101 Dothideomycetes genomes: a test case for predicting lifestyles and emergence of pathogens.</title>
        <authorList>
            <person name="Haridas S."/>
            <person name="Albert R."/>
            <person name="Binder M."/>
            <person name="Bloem J."/>
            <person name="Labutti K."/>
            <person name="Salamov A."/>
            <person name="Andreopoulos B."/>
            <person name="Baker S."/>
            <person name="Barry K."/>
            <person name="Bills G."/>
            <person name="Bluhm B."/>
            <person name="Cannon C."/>
            <person name="Castanera R."/>
            <person name="Culley D."/>
            <person name="Daum C."/>
            <person name="Ezra D."/>
            <person name="Gonzalez J."/>
            <person name="Henrissat B."/>
            <person name="Kuo A."/>
            <person name="Liang C."/>
            <person name="Lipzen A."/>
            <person name="Lutzoni F."/>
            <person name="Magnuson J."/>
            <person name="Mondo S."/>
            <person name="Nolan M."/>
            <person name="Ohm R."/>
            <person name="Pangilinan J."/>
            <person name="Park H.-J."/>
            <person name="Ramirez L."/>
            <person name="Alfaro M."/>
            <person name="Sun H."/>
            <person name="Tritt A."/>
            <person name="Yoshinaga Y."/>
            <person name="Zwiers L.-H."/>
            <person name="Turgeon B."/>
            <person name="Goodwin S."/>
            <person name="Spatafora J."/>
            <person name="Crous P."/>
            <person name="Grigoriev I."/>
        </authorList>
    </citation>
    <scope>NUCLEOTIDE SEQUENCE</scope>
    <source>
        <strain evidence="1">Tuck. ex Michener</strain>
    </source>
</reference>
<evidence type="ECO:0000313" key="1">
    <source>
        <dbReference type="EMBL" id="KAF2228474.1"/>
    </source>
</evidence>
<sequence>MKLLNPASIRKFAVTEKGYFALVPYESRAGDHFILLKGGQVPYVIRQQGEKWNHIGECYVHGLMEGEAFEEERCEDIDIE</sequence>
<name>A0A6A6GRT5_VIRVR</name>
<proteinExistence type="predicted"/>
<dbReference type="AlphaFoldDB" id="A0A6A6GRT5"/>
<dbReference type="PANTHER" id="PTHR24148">
    <property type="entry name" value="ANKYRIN REPEAT DOMAIN-CONTAINING PROTEIN 39 HOMOLOG-RELATED"/>
    <property type="match status" value="1"/>
</dbReference>
<keyword evidence="2" id="KW-1185">Reference proteome</keyword>
<dbReference type="Pfam" id="PF26639">
    <property type="entry name" value="Het-6_barrel"/>
    <property type="match status" value="1"/>
</dbReference>
<organism evidence="1 2">
    <name type="scientific">Viridothelium virens</name>
    <name type="common">Speckled blister lichen</name>
    <name type="synonym">Trypethelium virens</name>
    <dbReference type="NCBI Taxonomy" id="1048519"/>
    <lineage>
        <taxon>Eukaryota</taxon>
        <taxon>Fungi</taxon>
        <taxon>Dikarya</taxon>
        <taxon>Ascomycota</taxon>
        <taxon>Pezizomycotina</taxon>
        <taxon>Dothideomycetes</taxon>
        <taxon>Dothideomycetes incertae sedis</taxon>
        <taxon>Trypetheliales</taxon>
        <taxon>Trypetheliaceae</taxon>
        <taxon>Viridothelium</taxon>
    </lineage>
</organism>
<dbReference type="InterPro" id="IPR052895">
    <property type="entry name" value="HetReg/Transcr_Mod"/>
</dbReference>